<keyword evidence="3" id="KW-1185">Reference proteome</keyword>
<proteinExistence type="predicted"/>
<gene>
    <name evidence="2" type="ORF">GTA08_BOTSDO01886</name>
</gene>
<dbReference type="Proteomes" id="UP000572817">
    <property type="component" value="Unassembled WGS sequence"/>
</dbReference>
<protein>
    <submittedName>
        <fullName evidence="2">Uncharacterized protein</fullName>
    </submittedName>
</protein>
<feature type="compositionally biased region" description="Pro residues" evidence="1">
    <location>
        <begin position="9"/>
        <end position="21"/>
    </location>
</feature>
<feature type="compositionally biased region" description="Low complexity" evidence="1">
    <location>
        <begin position="282"/>
        <end position="292"/>
    </location>
</feature>
<organism evidence="2 3">
    <name type="scientific">Botryosphaeria dothidea</name>
    <dbReference type="NCBI Taxonomy" id="55169"/>
    <lineage>
        <taxon>Eukaryota</taxon>
        <taxon>Fungi</taxon>
        <taxon>Dikarya</taxon>
        <taxon>Ascomycota</taxon>
        <taxon>Pezizomycotina</taxon>
        <taxon>Dothideomycetes</taxon>
        <taxon>Dothideomycetes incertae sedis</taxon>
        <taxon>Botryosphaeriales</taxon>
        <taxon>Botryosphaeriaceae</taxon>
        <taxon>Botryosphaeria</taxon>
    </lineage>
</organism>
<feature type="region of interest" description="Disordered" evidence="1">
    <location>
        <begin position="1"/>
        <end position="40"/>
    </location>
</feature>
<evidence type="ECO:0000313" key="2">
    <source>
        <dbReference type="EMBL" id="KAF4309107.1"/>
    </source>
</evidence>
<accession>A0A8H4IXN4</accession>
<dbReference type="AlphaFoldDB" id="A0A8H4IXN4"/>
<evidence type="ECO:0000313" key="3">
    <source>
        <dbReference type="Proteomes" id="UP000572817"/>
    </source>
</evidence>
<dbReference type="EMBL" id="WWBZ02000016">
    <property type="protein sequence ID" value="KAF4309107.1"/>
    <property type="molecule type" value="Genomic_DNA"/>
</dbReference>
<feature type="compositionally biased region" description="Polar residues" evidence="1">
    <location>
        <begin position="209"/>
        <end position="228"/>
    </location>
</feature>
<name>A0A8H4IXN4_9PEZI</name>
<sequence>MPAVRFSASPPPRPPPPPPGTGSPEEAPAQPVRSALAHPEQSLEATFGLIFQSHDRRYGEQDACPPRNGAEPHPACDIIALKRRSNPSRPARPTSGALQGAQAYLDATVKPSTMRLKDVEAWVEDSLQAQAMYGMTPSSPLDPSAPSSRRWSEKPRSGEWPSFEPPCEVQNSKMETDEEPLRRMKSSSFSSSFGKRLARTPSDLVNWFKSPSAQALTPRSRSISQATESNEEEQVIRDRRWSTSSRRRALRHSDGSQRVLAAPSTPPTYRSVLNGLHRRLYSTDSSDSSWSSFGCIDGMRRPDAGAKKATVDKTEEDIAPIEGHTDPAEITNAKKGASLEKKSKEKRTAERNVENDCASTNEGDTTEENNSATEVSPVSKAWKKIASRIEVPVRQTRPHMESDTSCAMPY</sequence>
<evidence type="ECO:0000256" key="1">
    <source>
        <dbReference type="SAM" id="MobiDB-lite"/>
    </source>
</evidence>
<dbReference type="OrthoDB" id="3937237at2759"/>
<comment type="caution">
    <text evidence="2">The sequence shown here is derived from an EMBL/GenBank/DDBJ whole genome shotgun (WGS) entry which is preliminary data.</text>
</comment>
<feature type="compositionally biased region" description="Basic and acidic residues" evidence="1">
    <location>
        <begin position="337"/>
        <end position="354"/>
    </location>
</feature>
<feature type="compositionally biased region" description="Polar residues" evidence="1">
    <location>
        <begin position="357"/>
        <end position="376"/>
    </location>
</feature>
<reference evidence="2" key="1">
    <citation type="submission" date="2020-04" db="EMBL/GenBank/DDBJ databases">
        <title>Genome Assembly and Annotation of Botryosphaeria dothidea sdau 11-99, a Latent Pathogen of Apple Fruit Ring Rot in China.</title>
        <authorList>
            <person name="Yu C."/>
            <person name="Diao Y."/>
            <person name="Lu Q."/>
            <person name="Zhao J."/>
            <person name="Cui S."/>
            <person name="Peng C."/>
            <person name="He B."/>
            <person name="Liu H."/>
        </authorList>
    </citation>
    <scope>NUCLEOTIDE SEQUENCE [LARGE SCALE GENOMIC DNA]</scope>
    <source>
        <strain evidence="2">Sdau11-99</strain>
    </source>
</reference>
<feature type="region of interest" description="Disordered" evidence="1">
    <location>
        <begin position="133"/>
        <end position="195"/>
    </location>
</feature>
<feature type="region of interest" description="Disordered" evidence="1">
    <location>
        <begin position="209"/>
        <end position="270"/>
    </location>
</feature>
<feature type="compositionally biased region" description="Basic and acidic residues" evidence="1">
    <location>
        <begin position="298"/>
        <end position="313"/>
    </location>
</feature>
<feature type="compositionally biased region" description="Low complexity" evidence="1">
    <location>
        <begin position="137"/>
        <end position="148"/>
    </location>
</feature>
<feature type="region of interest" description="Disordered" evidence="1">
    <location>
        <begin position="282"/>
        <end position="379"/>
    </location>
</feature>